<dbReference type="SMART" id="SM00404">
    <property type="entry name" value="PTPc_motif"/>
    <property type="match status" value="1"/>
</dbReference>
<evidence type="ECO:0000256" key="10">
    <source>
        <dbReference type="ARBA" id="ARBA00023098"/>
    </source>
</evidence>
<feature type="compositionally biased region" description="Basic and acidic residues" evidence="22">
    <location>
        <begin position="409"/>
        <end position="418"/>
    </location>
</feature>
<dbReference type="PROSITE" id="PS50056">
    <property type="entry name" value="TYR_PHOSPHATASE_2"/>
    <property type="match status" value="1"/>
</dbReference>
<sequence>MGQCFSTARSQDARRPKNGGVKTYLVQGATETAFSNIIKSERSLEDLSMATSFSNMNLKNSIKGLVSKGRNRYQKDGFNLDLTYITDNIIAMGFPASNIEGVYRNHIDDVAKLLDQKHPDHYYIYNLCSERTYDKIKFHNRVKDFPFDDHNPPKLDLIKPFCEDVQRWLALDDKNVAAVHCKAGKGRTGTMICCYLLHSGRFRHSDEALNYYGQRRTQDEKGVTIPSQVRYVRYYESLLRDPLQRYRPVAVYIKEFLLDPAPNLLGPGCLTFSVSQQQRCDGGGVKVQKLRKNDAFEVRRGQSPFSIKLDYCLPLAGDIKVEFYHKSMIRKEKLFQFWFNTYFVGENYSENDGLLSNGSNGLNRNEACCVLTFDKNELDIVNKKDKQNKMFHANFKLTLRLQRIPQHEVQKPYERHSQAQDTPSESSADSSDDYTNDEDWEYGEGNSLLPKREPFDCNKS</sequence>
<dbReference type="Pfam" id="PF10409">
    <property type="entry name" value="PTEN_C2"/>
    <property type="match status" value="1"/>
</dbReference>
<keyword evidence="7" id="KW-0963">Cytoplasm</keyword>
<evidence type="ECO:0000256" key="12">
    <source>
        <dbReference type="ARBA" id="ARBA00034256"/>
    </source>
</evidence>
<dbReference type="EC" id="3.1.3.67" evidence="4"/>
<dbReference type="InterPro" id="IPR051281">
    <property type="entry name" value="Dual-spec_lipid-protein_phosph"/>
</dbReference>
<dbReference type="GO" id="GO:0005829">
    <property type="term" value="C:cytosol"/>
    <property type="evidence" value="ECO:0007669"/>
    <property type="project" value="TreeGrafter"/>
</dbReference>
<dbReference type="InterPro" id="IPR003595">
    <property type="entry name" value="Tyr_Pase_cat"/>
</dbReference>
<dbReference type="PANTHER" id="PTHR12305">
    <property type="entry name" value="PHOSPHATASE WITH HOMOLOGY TO TENSIN"/>
    <property type="match status" value="1"/>
</dbReference>
<keyword evidence="27" id="KW-1185">Reference proteome</keyword>
<reference evidence="26" key="1">
    <citation type="submission" date="2022-01" db="EMBL/GenBank/DDBJ databases">
        <authorList>
            <person name="King R."/>
        </authorList>
    </citation>
    <scope>NUCLEOTIDE SEQUENCE</scope>
</reference>
<feature type="domain" description="Phosphatase tensin-type" evidence="24">
    <location>
        <begin position="71"/>
        <end position="242"/>
    </location>
</feature>
<keyword evidence="9" id="KW-0904">Protein phosphatase</keyword>
<evidence type="ECO:0000256" key="14">
    <source>
        <dbReference type="ARBA" id="ARBA00034338"/>
    </source>
</evidence>
<dbReference type="EC" id="3.1.3.48" evidence="5"/>
<dbReference type="GO" id="GO:0016314">
    <property type="term" value="F:phosphatidylinositol-3,4,5-trisphosphate 3-phosphatase activity"/>
    <property type="evidence" value="ECO:0007669"/>
    <property type="project" value="UniProtKB-EC"/>
</dbReference>
<dbReference type="GO" id="GO:0046856">
    <property type="term" value="P:phosphatidylinositol dephosphorylation"/>
    <property type="evidence" value="ECO:0007669"/>
    <property type="project" value="TreeGrafter"/>
</dbReference>
<evidence type="ECO:0000313" key="27">
    <source>
        <dbReference type="Proteomes" id="UP001153712"/>
    </source>
</evidence>
<dbReference type="EC" id="3.1.3.16" evidence="6"/>
<comment type="catalytic activity">
    <reaction evidence="15">
        <text>1D-myo-inositol 1,3,4,5-tetrakisphosphate + H2O = 1D-myo-inositol 1,4,5-trisphosphate + phosphate</text>
        <dbReference type="Rhea" id="RHEA:77155"/>
        <dbReference type="ChEBI" id="CHEBI:15377"/>
        <dbReference type="ChEBI" id="CHEBI:43474"/>
        <dbReference type="ChEBI" id="CHEBI:57895"/>
        <dbReference type="ChEBI" id="CHEBI:203600"/>
    </reaction>
    <physiologicalReaction direction="left-to-right" evidence="15">
        <dbReference type="Rhea" id="RHEA:77156"/>
    </physiologicalReaction>
</comment>
<evidence type="ECO:0000256" key="6">
    <source>
        <dbReference type="ARBA" id="ARBA00013081"/>
    </source>
</evidence>
<evidence type="ECO:0000256" key="13">
    <source>
        <dbReference type="ARBA" id="ARBA00034268"/>
    </source>
</evidence>
<dbReference type="InterPro" id="IPR014020">
    <property type="entry name" value="Tensin_C2-dom"/>
</dbReference>
<dbReference type="Gene3D" id="3.90.190.10">
    <property type="entry name" value="Protein tyrosine phosphatase superfamily"/>
    <property type="match status" value="1"/>
</dbReference>
<evidence type="ECO:0000256" key="1">
    <source>
        <dbReference type="ARBA" id="ARBA00004487"/>
    </source>
</evidence>
<dbReference type="PROSITE" id="PS51182">
    <property type="entry name" value="C2_TENSIN"/>
    <property type="match status" value="1"/>
</dbReference>
<dbReference type="Pfam" id="PF22784">
    <property type="entry name" value="PTP-SAK"/>
    <property type="match status" value="1"/>
</dbReference>
<evidence type="ECO:0000256" key="2">
    <source>
        <dbReference type="ARBA" id="ARBA00004496"/>
    </source>
</evidence>
<feature type="domain" description="Tyrosine specific protein phosphatases" evidence="23">
    <location>
        <begin position="159"/>
        <end position="247"/>
    </location>
</feature>
<dbReference type="GO" id="GO:0043005">
    <property type="term" value="C:neuron projection"/>
    <property type="evidence" value="ECO:0007669"/>
    <property type="project" value="UniProtKB-SubCell"/>
</dbReference>
<dbReference type="GO" id="GO:0005886">
    <property type="term" value="C:plasma membrane"/>
    <property type="evidence" value="ECO:0007669"/>
    <property type="project" value="TreeGrafter"/>
</dbReference>
<name>A0A9N9TIA1_PHYSR</name>
<evidence type="ECO:0000256" key="3">
    <source>
        <dbReference type="ARBA" id="ARBA00007881"/>
    </source>
</evidence>
<organism evidence="26 27">
    <name type="scientific">Phyllotreta striolata</name>
    <name type="common">Striped flea beetle</name>
    <name type="synonym">Crioceris striolata</name>
    <dbReference type="NCBI Taxonomy" id="444603"/>
    <lineage>
        <taxon>Eukaryota</taxon>
        <taxon>Metazoa</taxon>
        <taxon>Ecdysozoa</taxon>
        <taxon>Arthropoda</taxon>
        <taxon>Hexapoda</taxon>
        <taxon>Insecta</taxon>
        <taxon>Pterygota</taxon>
        <taxon>Neoptera</taxon>
        <taxon>Endopterygota</taxon>
        <taxon>Coleoptera</taxon>
        <taxon>Polyphaga</taxon>
        <taxon>Cucujiformia</taxon>
        <taxon>Chrysomeloidea</taxon>
        <taxon>Chrysomelidae</taxon>
        <taxon>Galerucinae</taxon>
        <taxon>Alticini</taxon>
        <taxon>Phyllotreta</taxon>
    </lineage>
</organism>
<comment type="catalytic activity">
    <reaction evidence="17">
        <text>1D-myo-inositol 1,3,4,5,6-pentakisphosphate + H2O = 1D-myo-inositol 1,4,5,6-tetrakisphosphate + phosphate</text>
        <dbReference type="Rhea" id="RHEA:77143"/>
        <dbReference type="ChEBI" id="CHEBI:15377"/>
        <dbReference type="ChEBI" id="CHEBI:43474"/>
        <dbReference type="ChEBI" id="CHEBI:57627"/>
        <dbReference type="ChEBI" id="CHEBI:57733"/>
    </reaction>
    <physiologicalReaction direction="left-to-right" evidence="17">
        <dbReference type="Rhea" id="RHEA:77144"/>
    </physiologicalReaction>
</comment>
<dbReference type="PROSITE" id="PS51181">
    <property type="entry name" value="PPASE_TENSIN"/>
    <property type="match status" value="1"/>
</dbReference>
<dbReference type="InterPro" id="IPR000387">
    <property type="entry name" value="Tyr_Pase_dom"/>
</dbReference>
<evidence type="ECO:0000256" key="21">
    <source>
        <dbReference type="ARBA" id="ARBA00051341"/>
    </source>
</evidence>
<keyword evidence="11" id="KW-0966">Cell projection</keyword>
<evidence type="ECO:0000256" key="17">
    <source>
        <dbReference type="ARBA" id="ARBA00043762"/>
    </source>
</evidence>
<evidence type="ECO:0000256" key="18">
    <source>
        <dbReference type="ARBA" id="ARBA00044309"/>
    </source>
</evidence>
<dbReference type="GO" id="GO:0005634">
    <property type="term" value="C:nucleus"/>
    <property type="evidence" value="ECO:0007669"/>
    <property type="project" value="TreeGrafter"/>
</dbReference>
<dbReference type="GO" id="GO:0043491">
    <property type="term" value="P:phosphatidylinositol 3-kinase/protein kinase B signal transduction"/>
    <property type="evidence" value="ECO:0007669"/>
    <property type="project" value="TreeGrafter"/>
</dbReference>
<dbReference type="InterPro" id="IPR057023">
    <property type="entry name" value="PTP-SAK"/>
</dbReference>
<keyword evidence="10" id="KW-0443">Lipid metabolism</keyword>
<evidence type="ECO:0000256" key="15">
    <source>
        <dbReference type="ARBA" id="ARBA00043734"/>
    </source>
</evidence>
<evidence type="ECO:0000256" key="4">
    <source>
        <dbReference type="ARBA" id="ARBA00013015"/>
    </source>
</evidence>
<dbReference type="GO" id="GO:0051896">
    <property type="term" value="P:regulation of phosphatidylinositol 3-kinase/protein kinase B signal transduction"/>
    <property type="evidence" value="ECO:0007669"/>
    <property type="project" value="TreeGrafter"/>
</dbReference>
<evidence type="ECO:0000256" key="20">
    <source>
        <dbReference type="ARBA" id="ARBA00048832"/>
    </source>
</evidence>
<comment type="subcellular location">
    <subcellularLocation>
        <location evidence="1">Cell projection</location>
        <location evidence="1">Neuron projection</location>
    </subcellularLocation>
    <subcellularLocation>
        <location evidence="2">Cytoplasm</location>
    </subcellularLocation>
</comment>
<dbReference type="SUPFAM" id="SSF52799">
    <property type="entry name" value="(Phosphotyrosine protein) phosphatases II"/>
    <property type="match status" value="1"/>
</dbReference>
<evidence type="ECO:0000256" key="8">
    <source>
        <dbReference type="ARBA" id="ARBA00022801"/>
    </source>
</evidence>
<dbReference type="SMART" id="SM01326">
    <property type="entry name" value="PTEN_C2"/>
    <property type="match status" value="1"/>
</dbReference>
<dbReference type="InterPro" id="IPR029023">
    <property type="entry name" value="Tensin_phosphatase"/>
</dbReference>
<comment type="catalytic activity">
    <reaction evidence="19">
        <text>O-phospho-L-seryl-[protein] + H2O = L-seryl-[protein] + phosphate</text>
        <dbReference type="Rhea" id="RHEA:20629"/>
        <dbReference type="Rhea" id="RHEA-COMP:9863"/>
        <dbReference type="Rhea" id="RHEA-COMP:11604"/>
        <dbReference type="ChEBI" id="CHEBI:15377"/>
        <dbReference type="ChEBI" id="CHEBI:29999"/>
        <dbReference type="ChEBI" id="CHEBI:43474"/>
        <dbReference type="ChEBI" id="CHEBI:83421"/>
        <dbReference type="EC" id="3.1.3.16"/>
    </reaction>
    <physiologicalReaction direction="left-to-right" evidence="19">
        <dbReference type="Rhea" id="RHEA:20630"/>
    </physiologicalReaction>
</comment>
<dbReference type="GO" id="GO:0050793">
    <property type="term" value="P:regulation of developmental process"/>
    <property type="evidence" value="ECO:0007669"/>
    <property type="project" value="UniProtKB-ARBA"/>
</dbReference>
<dbReference type="GO" id="GO:0004725">
    <property type="term" value="F:protein tyrosine phosphatase activity"/>
    <property type="evidence" value="ECO:0007669"/>
    <property type="project" value="UniProtKB-EC"/>
</dbReference>
<evidence type="ECO:0000256" key="11">
    <source>
        <dbReference type="ARBA" id="ARBA00023273"/>
    </source>
</evidence>
<dbReference type="InterPro" id="IPR029021">
    <property type="entry name" value="Prot-tyrosine_phosphatase-like"/>
</dbReference>
<evidence type="ECO:0000256" key="22">
    <source>
        <dbReference type="SAM" id="MobiDB-lite"/>
    </source>
</evidence>
<evidence type="ECO:0000259" key="25">
    <source>
        <dbReference type="PROSITE" id="PS51182"/>
    </source>
</evidence>
<dbReference type="SUPFAM" id="SSF49562">
    <property type="entry name" value="C2 domain (Calcium/lipid-binding domain, CaLB)"/>
    <property type="match status" value="1"/>
</dbReference>
<dbReference type="PROSITE" id="PS00383">
    <property type="entry name" value="TYR_PHOSPHATASE_1"/>
    <property type="match status" value="1"/>
</dbReference>
<dbReference type="GO" id="GO:0008285">
    <property type="term" value="P:negative regulation of cell population proliferation"/>
    <property type="evidence" value="ECO:0007669"/>
    <property type="project" value="TreeGrafter"/>
</dbReference>
<dbReference type="Proteomes" id="UP001153712">
    <property type="component" value="Chromosome 2"/>
</dbReference>
<evidence type="ECO:0000313" key="26">
    <source>
        <dbReference type="EMBL" id="CAG9859111.1"/>
    </source>
</evidence>
<comment type="catalytic activity">
    <reaction evidence="13">
        <text>1,2-dioctanoyl-sn-glycero-3-phospho-(1D-myo-inositol-3,4,5-trisphosphate) + H2O = 1,2-dioctanoyl-sn-glycero-3-phospho-(1D-myo-inositol-4,5-bisphosphate) + phosphate</text>
        <dbReference type="Rhea" id="RHEA:43552"/>
        <dbReference type="ChEBI" id="CHEBI:15377"/>
        <dbReference type="ChEBI" id="CHEBI:43474"/>
        <dbReference type="ChEBI" id="CHEBI:83416"/>
        <dbReference type="ChEBI" id="CHEBI:83419"/>
    </reaction>
    <physiologicalReaction direction="left-to-right" evidence="13">
        <dbReference type="Rhea" id="RHEA:43553"/>
    </physiologicalReaction>
</comment>
<evidence type="ECO:0000256" key="19">
    <source>
        <dbReference type="ARBA" id="ARBA00047986"/>
    </source>
</evidence>
<dbReference type="FunFam" id="3.90.190.10:FF:000029">
    <property type="entry name" value="Phosphatidylinositol 3,4,5-trisphosphate 3-phosphatase and dual-specificity protein phosphatase PTEN"/>
    <property type="match status" value="1"/>
</dbReference>
<dbReference type="GO" id="GO:0004722">
    <property type="term" value="F:protein serine/threonine phosphatase activity"/>
    <property type="evidence" value="ECO:0007669"/>
    <property type="project" value="UniProtKB-EC"/>
</dbReference>
<dbReference type="AlphaFoldDB" id="A0A9N9TIA1"/>
<accession>A0A9N9TIA1</accession>
<dbReference type="InterPro" id="IPR016130">
    <property type="entry name" value="Tyr_Pase_AS"/>
</dbReference>
<dbReference type="EMBL" id="OU900095">
    <property type="protein sequence ID" value="CAG9859111.1"/>
    <property type="molecule type" value="Genomic_DNA"/>
</dbReference>
<protein>
    <recommendedName>
        <fullName evidence="14">Phosphatidylinositol 3,4,5-trisphosphate 3-phosphatase and dual-specificity protein phosphatase PTEN</fullName>
        <ecNumber evidence="6">3.1.3.16</ecNumber>
        <ecNumber evidence="5">3.1.3.48</ecNumber>
        <ecNumber evidence="4">3.1.3.67</ecNumber>
    </recommendedName>
    <alternativeName>
        <fullName evidence="18">Inositol polyphosphate 3-phosphatase</fullName>
    </alternativeName>
</protein>
<feature type="compositionally biased region" description="Polar residues" evidence="22">
    <location>
        <begin position="419"/>
        <end position="429"/>
    </location>
</feature>
<dbReference type="PANTHER" id="PTHR12305:SF81">
    <property type="entry name" value="PHOSPHATIDYLINOSITOL 3,4,5-TRISPHOSPHATE 3-PHOSPHATASE AND DUAL-SPECIFICITY PROTEIN PHOSPHATASE PTEN"/>
    <property type="match status" value="1"/>
</dbReference>
<comment type="catalytic activity">
    <reaction evidence="20">
        <text>O-phospho-L-threonyl-[protein] + H2O = L-threonyl-[protein] + phosphate</text>
        <dbReference type="Rhea" id="RHEA:47004"/>
        <dbReference type="Rhea" id="RHEA-COMP:11060"/>
        <dbReference type="Rhea" id="RHEA-COMP:11605"/>
        <dbReference type="ChEBI" id="CHEBI:15377"/>
        <dbReference type="ChEBI" id="CHEBI:30013"/>
        <dbReference type="ChEBI" id="CHEBI:43474"/>
        <dbReference type="ChEBI" id="CHEBI:61977"/>
        <dbReference type="EC" id="3.1.3.16"/>
    </reaction>
    <physiologicalReaction direction="left-to-right" evidence="20">
        <dbReference type="Rhea" id="RHEA:47005"/>
    </physiologicalReaction>
</comment>
<dbReference type="InterPro" id="IPR035892">
    <property type="entry name" value="C2_domain_sf"/>
</dbReference>
<evidence type="ECO:0000259" key="23">
    <source>
        <dbReference type="PROSITE" id="PS50056"/>
    </source>
</evidence>
<dbReference type="CDD" id="cd14509">
    <property type="entry name" value="PTP_PTEN"/>
    <property type="match status" value="1"/>
</dbReference>
<feature type="compositionally biased region" description="Acidic residues" evidence="22">
    <location>
        <begin position="430"/>
        <end position="442"/>
    </location>
</feature>
<keyword evidence="8" id="KW-0378">Hydrolase</keyword>
<evidence type="ECO:0000259" key="24">
    <source>
        <dbReference type="PROSITE" id="PS51181"/>
    </source>
</evidence>
<evidence type="ECO:0000256" key="16">
    <source>
        <dbReference type="ARBA" id="ARBA00043760"/>
    </source>
</evidence>
<evidence type="ECO:0000256" key="5">
    <source>
        <dbReference type="ARBA" id="ARBA00013064"/>
    </source>
</evidence>
<evidence type="ECO:0000256" key="7">
    <source>
        <dbReference type="ARBA" id="ARBA00022490"/>
    </source>
</evidence>
<dbReference type="OrthoDB" id="16692at2759"/>
<feature type="domain" description="C2 tensin-type" evidence="25">
    <location>
        <begin position="248"/>
        <end position="404"/>
    </location>
</feature>
<evidence type="ECO:0000256" key="9">
    <source>
        <dbReference type="ARBA" id="ARBA00022912"/>
    </source>
</evidence>
<gene>
    <name evidence="26" type="ORF">PHYEVI_LOCUS5487</name>
</gene>
<comment type="catalytic activity">
    <reaction evidence="12">
        <text>1,2-dihexadecanoyl-sn-glycero-3-phospho-(1D-myo-inositol-3,4,5-trisphosphate) + H2O = 1,2-dihexadecanoyl-sn-glycero-3-phospho-(1D-myo-inositol-4,5-bisphosphate) + phosphate</text>
        <dbReference type="Rhea" id="RHEA:43560"/>
        <dbReference type="ChEBI" id="CHEBI:15377"/>
        <dbReference type="ChEBI" id="CHEBI:43474"/>
        <dbReference type="ChEBI" id="CHEBI:83420"/>
        <dbReference type="ChEBI" id="CHEBI:83423"/>
    </reaction>
    <physiologicalReaction direction="left-to-right" evidence="12">
        <dbReference type="Rhea" id="RHEA:43561"/>
    </physiologicalReaction>
</comment>
<comment type="catalytic activity">
    <reaction evidence="21">
        <text>O-phospho-L-tyrosyl-[protein] + H2O = L-tyrosyl-[protein] + phosphate</text>
        <dbReference type="Rhea" id="RHEA:10684"/>
        <dbReference type="Rhea" id="RHEA-COMP:10136"/>
        <dbReference type="Rhea" id="RHEA-COMP:20101"/>
        <dbReference type="ChEBI" id="CHEBI:15377"/>
        <dbReference type="ChEBI" id="CHEBI:43474"/>
        <dbReference type="ChEBI" id="CHEBI:46858"/>
        <dbReference type="ChEBI" id="CHEBI:61978"/>
        <dbReference type="EC" id="3.1.3.48"/>
    </reaction>
    <physiologicalReaction direction="left-to-right" evidence="21">
        <dbReference type="Rhea" id="RHEA:10685"/>
    </physiologicalReaction>
</comment>
<dbReference type="Gene3D" id="2.60.40.1110">
    <property type="match status" value="1"/>
</dbReference>
<feature type="compositionally biased region" description="Basic and acidic residues" evidence="22">
    <location>
        <begin position="450"/>
        <end position="460"/>
    </location>
</feature>
<proteinExistence type="inferred from homology"/>
<feature type="region of interest" description="Disordered" evidence="22">
    <location>
        <begin position="409"/>
        <end position="460"/>
    </location>
</feature>
<comment type="catalytic activity">
    <reaction evidence="16">
        <text>a 1,2-diacyl-sn-glycero-3-phospho-(1D-myo-inositol-3,4,5-trisphosphate) + H2O = a 1,2-diacyl-sn-glycero-3-phospho-(1D-myo-inositol-4,5-bisphosphate) + phosphate</text>
        <dbReference type="Rhea" id="RHEA:25017"/>
        <dbReference type="ChEBI" id="CHEBI:15377"/>
        <dbReference type="ChEBI" id="CHEBI:43474"/>
        <dbReference type="ChEBI" id="CHEBI:57836"/>
        <dbReference type="ChEBI" id="CHEBI:58456"/>
        <dbReference type="EC" id="3.1.3.67"/>
    </reaction>
    <physiologicalReaction direction="left-to-right" evidence="16">
        <dbReference type="Rhea" id="RHEA:25018"/>
    </physiologicalReaction>
</comment>
<dbReference type="GO" id="GO:0048870">
    <property type="term" value="P:cell motility"/>
    <property type="evidence" value="ECO:0007669"/>
    <property type="project" value="TreeGrafter"/>
</dbReference>
<dbReference type="InterPro" id="IPR045101">
    <property type="entry name" value="PTP_PTEN"/>
</dbReference>
<comment type="similarity">
    <text evidence="3">Belongs to the PTEN phosphatase protein family.</text>
</comment>